<dbReference type="GO" id="GO:0003700">
    <property type="term" value="F:DNA-binding transcription factor activity"/>
    <property type="evidence" value="ECO:0007669"/>
    <property type="project" value="InterPro"/>
</dbReference>
<gene>
    <name evidence="5" type="primary">yvoA_3</name>
    <name evidence="5" type="ORF">SAMEA3545359_02377</name>
</gene>
<dbReference type="PANTHER" id="PTHR38445:SF12">
    <property type="entry name" value="GNTR-FAMILY TRANSCRIPTIONAL REGULATOR"/>
    <property type="match status" value="1"/>
</dbReference>
<name>A0A1C6JX56_9FIRM</name>
<sequence length="137" mass="14485">MLIRIDLQSDVPLYLQLRNELVLAIAAGQLLPGQKLPSVRQLAGQLGVNAMTVQKSYNLLKAQGFVVTDRKRGTVVSSTPPSGQACCAQLQDDLALLAAQAGIGGLSQQEFLQLCAQCYRSITQKPAGEGGDTPCSS</sequence>
<dbReference type="EMBL" id="FMHG01000002">
    <property type="protein sequence ID" value="SCJ86649.1"/>
    <property type="molecule type" value="Genomic_DNA"/>
</dbReference>
<dbReference type="InterPro" id="IPR036388">
    <property type="entry name" value="WH-like_DNA-bd_sf"/>
</dbReference>
<dbReference type="SUPFAM" id="SSF46785">
    <property type="entry name" value="Winged helix' DNA-binding domain"/>
    <property type="match status" value="1"/>
</dbReference>
<keyword evidence="2" id="KW-0238">DNA-binding</keyword>
<keyword evidence="3" id="KW-0804">Transcription</keyword>
<accession>A0A1C6JX56</accession>
<dbReference type="PROSITE" id="PS50949">
    <property type="entry name" value="HTH_GNTR"/>
    <property type="match status" value="1"/>
</dbReference>
<dbReference type="CDD" id="cd07377">
    <property type="entry name" value="WHTH_GntR"/>
    <property type="match status" value="1"/>
</dbReference>
<feature type="domain" description="HTH gntR-type" evidence="4">
    <location>
        <begin position="11"/>
        <end position="79"/>
    </location>
</feature>
<dbReference type="AlphaFoldDB" id="A0A1C6JX56"/>
<evidence type="ECO:0000256" key="3">
    <source>
        <dbReference type="ARBA" id="ARBA00023163"/>
    </source>
</evidence>
<evidence type="ECO:0000313" key="5">
    <source>
        <dbReference type="EMBL" id="SCJ86649.1"/>
    </source>
</evidence>
<dbReference type="Gene3D" id="1.10.10.10">
    <property type="entry name" value="Winged helix-like DNA-binding domain superfamily/Winged helix DNA-binding domain"/>
    <property type="match status" value="1"/>
</dbReference>
<organism evidence="5">
    <name type="scientific">uncultured Anaerotruncus sp</name>
    <dbReference type="NCBI Taxonomy" id="905011"/>
    <lineage>
        <taxon>Bacteria</taxon>
        <taxon>Bacillati</taxon>
        <taxon>Bacillota</taxon>
        <taxon>Clostridia</taxon>
        <taxon>Eubacteriales</taxon>
        <taxon>Oscillospiraceae</taxon>
        <taxon>Anaerotruncus</taxon>
        <taxon>environmental samples</taxon>
    </lineage>
</organism>
<evidence type="ECO:0000256" key="1">
    <source>
        <dbReference type="ARBA" id="ARBA00023015"/>
    </source>
</evidence>
<dbReference type="Pfam" id="PF00392">
    <property type="entry name" value="GntR"/>
    <property type="match status" value="1"/>
</dbReference>
<reference evidence="5" key="1">
    <citation type="submission" date="2015-09" db="EMBL/GenBank/DDBJ databases">
        <authorList>
            <consortium name="Pathogen Informatics"/>
        </authorList>
    </citation>
    <scope>NUCLEOTIDE SEQUENCE</scope>
    <source>
        <strain evidence="5">2789STDY5834896</strain>
    </source>
</reference>
<dbReference type="InterPro" id="IPR036390">
    <property type="entry name" value="WH_DNA-bd_sf"/>
</dbReference>
<dbReference type="SMART" id="SM00345">
    <property type="entry name" value="HTH_GNTR"/>
    <property type="match status" value="1"/>
</dbReference>
<protein>
    <submittedName>
        <fullName evidence="5">HTH-type transcriptional repressor yvoA</fullName>
    </submittedName>
</protein>
<dbReference type="GO" id="GO:0003677">
    <property type="term" value="F:DNA binding"/>
    <property type="evidence" value="ECO:0007669"/>
    <property type="project" value="UniProtKB-KW"/>
</dbReference>
<dbReference type="PANTHER" id="PTHR38445">
    <property type="entry name" value="HTH-TYPE TRANSCRIPTIONAL REPRESSOR YTRA"/>
    <property type="match status" value="1"/>
</dbReference>
<proteinExistence type="predicted"/>
<evidence type="ECO:0000259" key="4">
    <source>
        <dbReference type="PROSITE" id="PS50949"/>
    </source>
</evidence>
<evidence type="ECO:0000256" key="2">
    <source>
        <dbReference type="ARBA" id="ARBA00023125"/>
    </source>
</evidence>
<keyword evidence="1" id="KW-0805">Transcription regulation</keyword>
<dbReference type="InterPro" id="IPR000524">
    <property type="entry name" value="Tscrpt_reg_HTH_GntR"/>
</dbReference>